<organism evidence="3 4">
    <name type="scientific">Kosakonia sacchari</name>
    <dbReference type="NCBI Taxonomy" id="1158459"/>
    <lineage>
        <taxon>Bacteria</taxon>
        <taxon>Pseudomonadati</taxon>
        <taxon>Pseudomonadota</taxon>
        <taxon>Gammaproteobacteria</taxon>
        <taxon>Enterobacterales</taxon>
        <taxon>Enterobacteriaceae</taxon>
        <taxon>Kosakonia</taxon>
    </lineage>
</organism>
<dbReference type="GO" id="GO:0016126">
    <property type="term" value="P:sterol biosynthetic process"/>
    <property type="evidence" value="ECO:0007669"/>
    <property type="project" value="TreeGrafter"/>
</dbReference>
<evidence type="ECO:0000256" key="1">
    <source>
        <dbReference type="ARBA" id="ARBA00022679"/>
    </source>
</evidence>
<dbReference type="PANTHER" id="PTHR44068">
    <property type="entry name" value="ZGC:194242"/>
    <property type="match status" value="1"/>
</dbReference>
<gene>
    <name evidence="3" type="ORF">SAMN02927897_01343</name>
</gene>
<keyword evidence="1 3" id="KW-0808">Transferase</keyword>
<dbReference type="AlphaFoldDB" id="A0A1G4XSW9"/>
<reference evidence="3 4" key="1">
    <citation type="submission" date="2016-10" db="EMBL/GenBank/DDBJ databases">
        <authorList>
            <person name="Varghese N."/>
            <person name="Submissions S."/>
        </authorList>
    </citation>
    <scope>NUCLEOTIDE SEQUENCE [LARGE SCALE GENOMIC DNA]</scope>
    <source>
        <strain evidence="3 4">CGMCC 1.12102</strain>
    </source>
</reference>
<dbReference type="SUPFAM" id="SSF53335">
    <property type="entry name" value="S-adenosyl-L-methionine-dependent methyltransferases"/>
    <property type="match status" value="1"/>
</dbReference>
<dbReference type="EMBL" id="FMUI01000003">
    <property type="protein sequence ID" value="SCX44110.1"/>
    <property type="molecule type" value="Genomic_DNA"/>
</dbReference>
<dbReference type="GeneID" id="23847360"/>
<dbReference type="CDD" id="cd02440">
    <property type="entry name" value="AdoMet_MTases"/>
    <property type="match status" value="1"/>
</dbReference>
<accession>A0A1G4XSW9</accession>
<name>A0A1G4XSW9_9ENTR</name>
<dbReference type="Proteomes" id="UP000183569">
    <property type="component" value="Unassembled WGS sequence"/>
</dbReference>
<sequence length="222" mass="25354">MNIYETQYQERIANGEAAWAGEGYHRAKAQQEQVFSWLGQHQYLPQPGATVLELGCGNGAMAAEYFARRGDDVWGVDFAQTAIRWAEERFTQAGLRAHFWVGDVCHLPQCKAATFDLIIDGSCLHCLIGEARQRCFAEVRRLLKPAGHFIVSSMCGMPRYQEDRENYDTEHHHLLREGQAWRTLKPLPDLMEELQKARFTVLASRVNPNPWWDHATLVCAAH</sequence>
<dbReference type="InterPro" id="IPR029063">
    <property type="entry name" value="SAM-dependent_MTases_sf"/>
</dbReference>
<dbReference type="GO" id="GO:0003838">
    <property type="term" value="F:sterol 24-C-methyltransferase activity"/>
    <property type="evidence" value="ECO:0007669"/>
    <property type="project" value="TreeGrafter"/>
</dbReference>
<dbReference type="Gene3D" id="3.40.50.150">
    <property type="entry name" value="Vaccinia Virus protein VP39"/>
    <property type="match status" value="1"/>
</dbReference>
<dbReference type="InterPro" id="IPR050447">
    <property type="entry name" value="Erg6_SMT_methyltransf"/>
</dbReference>
<proteinExistence type="predicted"/>
<dbReference type="InterPro" id="IPR041698">
    <property type="entry name" value="Methyltransf_25"/>
</dbReference>
<dbReference type="GO" id="GO:0032259">
    <property type="term" value="P:methylation"/>
    <property type="evidence" value="ECO:0007669"/>
    <property type="project" value="UniProtKB-KW"/>
</dbReference>
<comment type="caution">
    <text evidence="3">The sequence shown here is derived from an EMBL/GenBank/DDBJ whole genome shotgun (WGS) entry which is preliminary data.</text>
</comment>
<protein>
    <submittedName>
        <fullName evidence="3">Methyltransferase domain-containing protein</fullName>
    </submittedName>
</protein>
<evidence type="ECO:0000259" key="2">
    <source>
        <dbReference type="Pfam" id="PF13649"/>
    </source>
</evidence>
<evidence type="ECO:0000313" key="4">
    <source>
        <dbReference type="Proteomes" id="UP000183569"/>
    </source>
</evidence>
<dbReference type="PANTHER" id="PTHR44068:SF1">
    <property type="entry name" value="HYPOTHETICAL LOC100005854"/>
    <property type="match status" value="1"/>
</dbReference>
<dbReference type="Pfam" id="PF13649">
    <property type="entry name" value="Methyltransf_25"/>
    <property type="match status" value="1"/>
</dbReference>
<keyword evidence="3" id="KW-0489">Methyltransferase</keyword>
<feature type="domain" description="Methyltransferase" evidence="2">
    <location>
        <begin position="51"/>
        <end position="147"/>
    </location>
</feature>
<dbReference type="RefSeq" id="WP_017457129.1">
    <property type="nucleotide sequence ID" value="NZ_FMUI01000003.1"/>
</dbReference>
<evidence type="ECO:0000313" key="3">
    <source>
        <dbReference type="EMBL" id="SCX44110.1"/>
    </source>
</evidence>